<name>A0A3E0KWC3_9CHRO</name>
<reference evidence="1 2" key="1">
    <citation type="submission" date="2017-10" db="EMBL/GenBank/DDBJ databases">
        <title>A large-scale comparative metagenomic study reveals the eutrophication-driven functional interactions in six Microcystis-epibionts communities.</title>
        <authorList>
            <person name="Li Q."/>
            <person name="Lin F."/>
        </authorList>
    </citation>
    <scope>NUCLEOTIDE SEQUENCE [LARGE SCALE GENOMIC DNA]</scope>
    <source>
        <strain evidence="1">TF09</strain>
    </source>
</reference>
<evidence type="ECO:0000313" key="2">
    <source>
        <dbReference type="Proteomes" id="UP000256873"/>
    </source>
</evidence>
<organism evidence="1 2">
    <name type="scientific">Microcystis flos-aquae TF09</name>
    <dbReference type="NCBI Taxonomy" id="2060473"/>
    <lineage>
        <taxon>Bacteria</taxon>
        <taxon>Bacillati</taxon>
        <taxon>Cyanobacteriota</taxon>
        <taxon>Cyanophyceae</taxon>
        <taxon>Oscillatoriophycideae</taxon>
        <taxon>Chroococcales</taxon>
        <taxon>Microcystaceae</taxon>
        <taxon>Microcystis</taxon>
    </lineage>
</organism>
<proteinExistence type="predicted"/>
<protein>
    <submittedName>
        <fullName evidence="1">IS630 family transposase</fullName>
    </submittedName>
</protein>
<dbReference type="Proteomes" id="UP000256873">
    <property type="component" value="Unassembled WGS sequence"/>
</dbReference>
<accession>A0A3E0KWC3</accession>
<dbReference type="AlphaFoldDB" id="A0A3E0KWC3"/>
<dbReference type="EMBL" id="QQWC01000009">
    <property type="protein sequence ID" value="REJ38953.1"/>
    <property type="molecule type" value="Genomic_DNA"/>
</dbReference>
<feature type="non-terminal residue" evidence="1">
    <location>
        <position position="1"/>
    </location>
</feature>
<gene>
    <name evidence="1" type="ORF">DWQ54_24825</name>
</gene>
<comment type="caution">
    <text evidence="1">The sequence shown here is derived from an EMBL/GenBank/DDBJ whole genome shotgun (WGS) entry which is preliminary data.</text>
</comment>
<sequence>FSSAIYECLNDAHLKHKKELDSLLTLRFQKFNKSQIMNV</sequence>
<evidence type="ECO:0000313" key="1">
    <source>
        <dbReference type="EMBL" id="REJ38953.1"/>
    </source>
</evidence>